<keyword evidence="1" id="KW-1133">Transmembrane helix</keyword>
<evidence type="ECO:0000313" key="2">
    <source>
        <dbReference type="EMBL" id="MQT49035.1"/>
    </source>
</evidence>
<dbReference type="Proteomes" id="UP000441404">
    <property type="component" value="Unassembled WGS sequence"/>
</dbReference>
<protein>
    <submittedName>
        <fullName evidence="3">Flp family type IVb pilin</fullName>
    </submittedName>
</protein>
<keyword evidence="1" id="KW-0812">Transmembrane</keyword>
<evidence type="ECO:0000256" key="1">
    <source>
        <dbReference type="SAM" id="Phobius"/>
    </source>
</evidence>
<gene>
    <name evidence="3" type="ORF">GHO39_24480</name>
    <name evidence="2" type="ORF">GHO40_20220</name>
</gene>
<accession>A0A6A7YQR0</accession>
<comment type="caution">
    <text evidence="3">The sequence shown here is derived from an EMBL/GenBank/DDBJ whole genome shotgun (WGS) entry which is preliminary data.</text>
</comment>
<dbReference type="RefSeq" id="WP_153330658.1">
    <property type="nucleotide sequence ID" value="NZ_WIWI01000094.1"/>
</dbReference>
<evidence type="ECO:0000313" key="3">
    <source>
        <dbReference type="EMBL" id="MQT92263.1"/>
    </source>
</evidence>
<organism evidence="3 5">
    <name type="scientific">Pseudomonas helleri</name>
    <dbReference type="NCBI Taxonomy" id="1608996"/>
    <lineage>
        <taxon>Bacteria</taxon>
        <taxon>Pseudomonadati</taxon>
        <taxon>Pseudomonadota</taxon>
        <taxon>Gammaproteobacteria</taxon>
        <taxon>Pseudomonadales</taxon>
        <taxon>Pseudomonadaceae</taxon>
        <taxon>Pseudomonas</taxon>
    </lineage>
</organism>
<sequence>MFTNTVLKVYVPTQLFVAHHVKQFTKRTEGASGIEYAIIAAMVAIALAAFVTPISAAITTMFTTLKTAVTKT</sequence>
<evidence type="ECO:0000313" key="5">
    <source>
        <dbReference type="Proteomes" id="UP000489190"/>
    </source>
</evidence>
<dbReference type="Proteomes" id="UP000489190">
    <property type="component" value="Unassembled WGS sequence"/>
</dbReference>
<dbReference type="Pfam" id="PF04964">
    <property type="entry name" value="Flp_Fap"/>
    <property type="match status" value="1"/>
</dbReference>
<proteinExistence type="predicted"/>
<dbReference type="InterPro" id="IPR007047">
    <property type="entry name" value="Flp_Fap"/>
</dbReference>
<feature type="transmembrane region" description="Helical" evidence="1">
    <location>
        <begin position="36"/>
        <end position="62"/>
    </location>
</feature>
<keyword evidence="1" id="KW-0472">Membrane</keyword>
<reference evidence="4 5" key="1">
    <citation type="submission" date="2019-10" db="EMBL/GenBank/DDBJ databases">
        <title>Evaluation of single-gene subtyping targets for Pseudomonas.</title>
        <authorList>
            <person name="Reichler S.J."/>
            <person name="Orsi R.H."/>
            <person name="Wiedmann M."/>
            <person name="Martin N.H."/>
            <person name="Murphy S.I."/>
        </authorList>
    </citation>
    <scope>NUCLEOTIDE SEQUENCE [LARGE SCALE GENOMIC DNA]</scope>
    <source>
        <strain evidence="3 5">FSL R10-3254</strain>
        <strain evidence="2 4">FSL R10-3257</strain>
    </source>
</reference>
<dbReference type="AlphaFoldDB" id="A0A6A7YQR0"/>
<name>A0A6A7YQR0_9PSED</name>
<dbReference type="EMBL" id="WIWJ01000043">
    <property type="protein sequence ID" value="MQT49035.1"/>
    <property type="molecule type" value="Genomic_DNA"/>
</dbReference>
<evidence type="ECO:0000313" key="4">
    <source>
        <dbReference type="Proteomes" id="UP000441404"/>
    </source>
</evidence>
<dbReference type="EMBL" id="WIWI01000094">
    <property type="protein sequence ID" value="MQT92263.1"/>
    <property type="molecule type" value="Genomic_DNA"/>
</dbReference>